<name>A0A644YRU7_9ZZZZ</name>
<evidence type="ECO:0000259" key="1">
    <source>
        <dbReference type="Pfam" id="PF07238"/>
    </source>
</evidence>
<organism evidence="2">
    <name type="scientific">bioreactor metagenome</name>
    <dbReference type="NCBI Taxonomy" id="1076179"/>
    <lineage>
        <taxon>unclassified sequences</taxon>
        <taxon>metagenomes</taxon>
        <taxon>ecological metagenomes</taxon>
    </lineage>
</organism>
<comment type="caution">
    <text evidence="2">The sequence shown here is derived from an EMBL/GenBank/DDBJ whole genome shotgun (WGS) entry which is preliminary data.</text>
</comment>
<dbReference type="EMBL" id="VSSQ01005861">
    <property type="protein sequence ID" value="MPM30698.1"/>
    <property type="molecule type" value="Genomic_DNA"/>
</dbReference>
<proteinExistence type="predicted"/>
<dbReference type="Pfam" id="PF07238">
    <property type="entry name" value="PilZ"/>
    <property type="match status" value="1"/>
</dbReference>
<dbReference type="AlphaFoldDB" id="A0A644YRU7"/>
<gene>
    <name evidence="2" type="ORF">SDC9_77248</name>
</gene>
<sequence>MPGYRYRYMISDSRNEPLARAVLETPPDSAVWQLQVLDGDLNQVLEHEIVNLIAMDADHPDMTGRILSTDHISSIRIEPVDLLGESLRQNLRVPVRFDSFIYPVSGSWTGRIPIICHDLSCGGIAFFCNFQLRIAETVEVVVPITSQPVILRALILRLRPSNSNIPLYSAKFVDMIHDEEVIVREAVFSQQITNHGRQR</sequence>
<feature type="domain" description="PilZ" evidence="1">
    <location>
        <begin position="87"/>
        <end position="187"/>
    </location>
</feature>
<dbReference type="GO" id="GO:0035438">
    <property type="term" value="F:cyclic-di-GMP binding"/>
    <property type="evidence" value="ECO:0007669"/>
    <property type="project" value="InterPro"/>
</dbReference>
<protein>
    <recommendedName>
        <fullName evidence="1">PilZ domain-containing protein</fullName>
    </recommendedName>
</protein>
<reference evidence="2" key="1">
    <citation type="submission" date="2019-08" db="EMBL/GenBank/DDBJ databases">
        <authorList>
            <person name="Kucharzyk K."/>
            <person name="Murdoch R.W."/>
            <person name="Higgins S."/>
            <person name="Loffler F."/>
        </authorList>
    </citation>
    <scope>NUCLEOTIDE SEQUENCE</scope>
</reference>
<evidence type="ECO:0000313" key="2">
    <source>
        <dbReference type="EMBL" id="MPM30698.1"/>
    </source>
</evidence>
<dbReference type="InterPro" id="IPR009875">
    <property type="entry name" value="PilZ_domain"/>
</dbReference>
<accession>A0A644YRU7</accession>